<evidence type="ECO:0000256" key="1">
    <source>
        <dbReference type="ARBA" id="ARBA00023002"/>
    </source>
</evidence>
<evidence type="ECO:0000313" key="4">
    <source>
        <dbReference type="Proteomes" id="UP000549695"/>
    </source>
</evidence>
<protein>
    <submittedName>
        <fullName evidence="3">Aryl-alcohol dehydrogenase-like predicted oxidoreductase</fullName>
    </submittedName>
</protein>
<evidence type="ECO:0000313" key="3">
    <source>
        <dbReference type="EMBL" id="NYG00552.1"/>
    </source>
</evidence>
<reference evidence="3 4" key="1">
    <citation type="submission" date="2020-07" db="EMBL/GenBank/DDBJ databases">
        <title>Sequencing the genomes of 1000 actinobacteria strains.</title>
        <authorList>
            <person name="Klenk H.-P."/>
        </authorList>
    </citation>
    <scope>NUCLEOTIDE SEQUENCE [LARGE SCALE GENOMIC DNA]</scope>
    <source>
        <strain evidence="3 4">DSM 44749</strain>
    </source>
</reference>
<dbReference type="Gene3D" id="3.20.20.100">
    <property type="entry name" value="NADP-dependent oxidoreductase domain"/>
    <property type="match status" value="1"/>
</dbReference>
<gene>
    <name evidence="3" type="ORF">HDA37_000837</name>
</gene>
<proteinExistence type="predicted"/>
<evidence type="ECO:0000259" key="2">
    <source>
        <dbReference type="Pfam" id="PF00248"/>
    </source>
</evidence>
<dbReference type="Proteomes" id="UP000549695">
    <property type="component" value="Unassembled WGS sequence"/>
</dbReference>
<feature type="domain" description="NADP-dependent oxidoreductase" evidence="2">
    <location>
        <begin position="17"/>
        <end position="301"/>
    </location>
</feature>
<comment type="caution">
    <text evidence="3">The sequence shown here is derived from an EMBL/GenBank/DDBJ whole genome shotgun (WGS) entry which is preliminary data.</text>
</comment>
<dbReference type="GeneID" id="98050655"/>
<keyword evidence="4" id="KW-1185">Reference proteome</keyword>
<name>A0A852W4U5_PSEA5</name>
<dbReference type="InterPro" id="IPR023210">
    <property type="entry name" value="NADP_OxRdtase_dom"/>
</dbReference>
<organism evidence="3 4">
    <name type="scientific">Pseudonocardia alni</name>
    <name type="common">Amycolata alni</name>
    <dbReference type="NCBI Taxonomy" id="33907"/>
    <lineage>
        <taxon>Bacteria</taxon>
        <taxon>Bacillati</taxon>
        <taxon>Actinomycetota</taxon>
        <taxon>Actinomycetes</taxon>
        <taxon>Pseudonocardiales</taxon>
        <taxon>Pseudonocardiaceae</taxon>
        <taxon>Pseudonocardia</taxon>
    </lineage>
</organism>
<dbReference type="InterPro" id="IPR050523">
    <property type="entry name" value="AKR_Detox_Biosynth"/>
</dbReference>
<dbReference type="PANTHER" id="PTHR43364:SF4">
    <property type="entry name" value="NAD(P)-LINKED OXIDOREDUCTASE SUPERFAMILY PROTEIN"/>
    <property type="match status" value="1"/>
</dbReference>
<sequence>MRYLDGPGPGPRRWSVMGLGTWQFGTSEWGYGDALEAGRIVARARELGVTVFDTAELYGPLRSERILGDALRACGGPGWRDDVVIATKFFPVLPLGPVLRHRAAASAARLGVTEIDLYQVHKPHPLVGDASAMRGMAELQRTGLVRDAGVSSYTLDRWLAAEEALGGPVLSNQVEFSLLRRRPVAALVPHAAAHGRIVMAYSPLAQGLLTGRYDAGHRPTNAVRRSKPEWLPENLAALAPLTDALRDVASAHDATPSQVALAWVVYHPNTVAIPGASSVAQLESNVAAADIVLTSDEYVGLTAAAQRVRLRTGPATLPAVARELLRSR</sequence>
<dbReference type="EMBL" id="JACCCZ010000001">
    <property type="protein sequence ID" value="NYG00552.1"/>
    <property type="molecule type" value="Genomic_DNA"/>
</dbReference>
<dbReference type="AlphaFoldDB" id="A0A852W4U5"/>
<dbReference type="RefSeq" id="WP_253069146.1">
    <property type="nucleotide sequence ID" value="NZ_BAAAJZ010000005.1"/>
</dbReference>
<dbReference type="SUPFAM" id="SSF51430">
    <property type="entry name" value="NAD(P)-linked oxidoreductase"/>
    <property type="match status" value="1"/>
</dbReference>
<dbReference type="InterPro" id="IPR036812">
    <property type="entry name" value="NAD(P)_OxRdtase_dom_sf"/>
</dbReference>
<dbReference type="GO" id="GO:0016491">
    <property type="term" value="F:oxidoreductase activity"/>
    <property type="evidence" value="ECO:0007669"/>
    <property type="project" value="UniProtKB-KW"/>
</dbReference>
<accession>A0A852W4U5</accession>
<dbReference type="PANTHER" id="PTHR43364">
    <property type="entry name" value="NADH-SPECIFIC METHYLGLYOXAL REDUCTASE-RELATED"/>
    <property type="match status" value="1"/>
</dbReference>
<dbReference type="Pfam" id="PF00248">
    <property type="entry name" value="Aldo_ket_red"/>
    <property type="match status" value="1"/>
</dbReference>
<keyword evidence="1" id="KW-0560">Oxidoreductase</keyword>